<evidence type="ECO:0000313" key="7">
    <source>
        <dbReference type="EMBL" id="RZF62532.1"/>
    </source>
</evidence>
<dbReference type="OrthoDB" id="702624at2"/>
<comment type="caution">
    <text evidence="7">The sequence shown here is derived from an EMBL/GenBank/DDBJ whole genome shotgun (WGS) entry which is preliminary data.</text>
</comment>
<evidence type="ECO:0000256" key="1">
    <source>
        <dbReference type="ARBA" id="ARBA00004141"/>
    </source>
</evidence>
<dbReference type="Pfam" id="PF07291">
    <property type="entry name" value="MauE"/>
    <property type="match status" value="1"/>
</dbReference>
<feature type="transmembrane region" description="Helical" evidence="5">
    <location>
        <begin position="126"/>
        <end position="143"/>
    </location>
</feature>
<evidence type="ECO:0000256" key="2">
    <source>
        <dbReference type="ARBA" id="ARBA00022692"/>
    </source>
</evidence>
<feature type="transmembrane region" description="Helical" evidence="5">
    <location>
        <begin position="7"/>
        <end position="26"/>
    </location>
</feature>
<evidence type="ECO:0000313" key="8">
    <source>
        <dbReference type="Proteomes" id="UP000292855"/>
    </source>
</evidence>
<dbReference type="GO" id="GO:0016020">
    <property type="term" value="C:membrane"/>
    <property type="evidence" value="ECO:0007669"/>
    <property type="project" value="UniProtKB-SubCell"/>
</dbReference>
<dbReference type="Proteomes" id="UP000292855">
    <property type="component" value="Unassembled WGS sequence"/>
</dbReference>
<keyword evidence="4 5" id="KW-0472">Membrane</keyword>
<dbReference type="EMBL" id="SGIT01000001">
    <property type="protein sequence ID" value="RZF62532.1"/>
    <property type="molecule type" value="Genomic_DNA"/>
</dbReference>
<gene>
    <name evidence="7" type="ORF">EWE74_06945</name>
</gene>
<evidence type="ECO:0000256" key="5">
    <source>
        <dbReference type="SAM" id="Phobius"/>
    </source>
</evidence>
<evidence type="ECO:0000256" key="3">
    <source>
        <dbReference type="ARBA" id="ARBA00022989"/>
    </source>
</evidence>
<evidence type="ECO:0000256" key="4">
    <source>
        <dbReference type="ARBA" id="ARBA00023136"/>
    </source>
</evidence>
<feature type="domain" description="Methylamine utilisation protein MauE" evidence="6">
    <location>
        <begin position="7"/>
        <end position="140"/>
    </location>
</feature>
<reference evidence="7 8" key="1">
    <citation type="submission" date="2019-02" db="EMBL/GenBank/DDBJ databases">
        <authorList>
            <person name="Li Y."/>
        </authorList>
    </citation>
    <scope>NUCLEOTIDE SEQUENCE [LARGE SCALE GENOMIC DNA]</scope>
    <source>
        <strain evidence="7 8">30C10-4-7</strain>
    </source>
</reference>
<protein>
    <recommendedName>
        <fullName evidence="6">Methylamine utilisation protein MauE domain-containing protein</fullName>
    </recommendedName>
</protein>
<feature type="transmembrane region" description="Helical" evidence="5">
    <location>
        <begin position="84"/>
        <end position="106"/>
    </location>
</feature>
<evidence type="ECO:0000259" key="6">
    <source>
        <dbReference type="Pfam" id="PF07291"/>
    </source>
</evidence>
<dbReference type="AlphaFoldDB" id="A0A4Q6XXM3"/>
<sequence>MKFITRHIILYSIRTFLLVFWLYVALDKLWELRAFRASLLRQPFPDSWADVLYWLLPASELVLSLLFLLPATKRFGRILSTLPFLLSALLMLAFTVYIGLGVAGFYAQRPCGCASVFSGISWEWHLVINIVLLGLSIVGYHLVSSHTPTGRSGSKHEEQQSSFHPFILLISVPLNDILVVIGKRFPRRFAVFPGRPVRLNLNYTFVVCP</sequence>
<dbReference type="InterPro" id="IPR009908">
    <property type="entry name" value="Methylamine_util_MauE"/>
</dbReference>
<keyword evidence="3 5" id="KW-1133">Transmembrane helix</keyword>
<feature type="transmembrane region" description="Helical" evidence="5">
    <location>
        <begin position="51"/>
        <end position="72"/>
    </location>
</feature>
<keyword evidence="2 5" id="KW-0812">Transmembrane</keyword>
<organism evidence="7 8">
    <name type="scientific">Sphingobacterium corticibacterium</name>
    <dbReference type="NCBI Taxonomy" id="2484746"/>
    <lineage>
        <taxon>Bacteria</taxon>
        <taxon>Pseudomonadati</taxon>
        <taxon>Bacteroidota</taxon>
        <taxon>Sphingobacteriia</taxon>
        <taxon>Sphingobacteriales</taxon>
        <taxon>Sphingobacteriaceae</taxon>
        <taxon>Sphingobacterium</taxon>
    </lineage>
</organism>
<dbReference type="GO" id="GO:0030416">
    <property type="term" value="P:methylamine metabolic process"/>
    <property type="evidence" value="ECO:0007669"/>
    <property type="project" value="InterPro"/>
</dbReference>
<comment type="subcellular location">
    <subcellularLocation>
        <location evidence="1">Membrane</location>
        <topology evidence="1">Multi-pass membrane protein</topology>
    </subcellularLocation>
</comment>
<proteinExistence type="predicted"/>
<dbReference type="RefSeq" id="WP_130140758.1">
    <property type="nucleotide sequence ID" value="NZ_SGIT01000001.1"/>
</dbReference>
<keyword evidence="8" id="KW-1185">Reference proteome</keyword>
<accession>A0A4Q6XXM3</accession>
<name>A0A4Q6XXM3_9SPHI</name>